<dbReference type="EMBL" id="MU843063">
    <property type="protein sequence ID" value="KAK2022052.1"/>
    <property type="molecule type" value="Genomic_DNA"/>
</dbReference>
<dbReference type="AlphaFoldDB" id="A0AAD9H5A4"/>
<dbReference type="Proteomes" id="UP001232148">
    <property type="component" value="Unassembled WGS sequence"/>
</dbReference>
<organism evidence="1 2">
    <name type="scientific">Colletotrichum zoysiae</name>
    <dbReference type="NCBI Taxonomy" id="1216348"/>
    <lineage>
        <taxon>Eukaryota</taxon>
        <taxon>Fungi</taxon>
        <taxon>Dikarya</taxon>
        <taxon>Ascomycota</taxon>
        <taxon>Pezizomycotina</taxon>
        <taxon>Sordariomycetes</taxon>
        <taxon>Hypocreomycetidae</taxon>
        <taxon>Glomerellales</taxon>
        <taxon>Glomerellaceae</taxon>
        <taxon>Colletotrichum</taxon>
        <taxon>Colletotrichum graminicola species complex</taxon>
    </lineage>
</organism>
<comment type="caution">
    <text evidence="1">The sequence shown here is derived from an EMBL/GenBank/DDBJ whole genome shotgun (WGS) entry which is preliminary data.</text>
</comment>
<evidence type="ECO:0000313" key="2">
    <source>
        <dbReference type="Proteomes" id="UP001232148"/>
    </source>
</evidence>
<protein>
    <submittedName>
        <fullName evidence="1">Uncharacterized protein</fullName>
    </submittedName>
</protein>
<accession>A0AAD9H5A4</accession>
<sequence length="184" mass="20240">MEKPKIFIQASSPPPCDIRFRPQLLLSPKSGGYYKHVQRETRIVFERNGTTETVRLDVVDVGGLAWAAISLNGHKIAAHLIVGIAALDSSSQLSDNGSFASQTSNDDWLKDILRAMDLTSELNHWFSTQRSDAIQVPVVGGHCTLELALRRVTLETPSTPQSGSECSFLLLLKSDERVLLAQIL</sequence>
<name>A0AAD9H5A4_9PEZI</name>
<gene>
    <name evidence="1" type="ORF">LX32DRAFT_214227</name>
</gene>
<proteinExistence type="predicted"/>
<keyword evidence="2" id="KW-1185">Reference proteome</keyword>
<evidence type="ECO:0000313" key="1">
    <source>
        <dbReference type="EMBL" id="KAK2022052.1"/>
    </source>
</evidence>
<reference evidence="1" key="1">
    <citation type="submission" date="2021-06" db="EMBL/GenBank/DDBJ databases">
        <title>Comparative genomics, transcriptomics and evolutionary studies reveal genomic signatures of adaptation to plant cell wall in hemibiotrophic fungi.</title>
        <authorList>
            <consortium name="DOE Joint Genome Institute"/>
            <person name="Baroncelli R."/>
            <person name="Diaz J.F."/>
            <person name="Benocci T."/>
            <person name="Peng M."/>
            <person name="Battaglia E."/>
            <person name="Haridas S."/>
            <person name="Andreopoulos W."/>
            <person name="Labutti K."/>
            <person name="Pangilinan J."/>
            <person name="Floch G.L."/>
            <person name="Makela M.R."/>
            <person name="Henrissat B."/>
            <person name="Grigoriev I.V."/>
            <person name="Crouch J.A."/>
            <person name="De Vries R.P."/>
            <person name="Sukno S.A."/>
            <person name="Thon M.R."/>
        </authorList>
    </citation>
    <scope>NUCLEOTIDE SEQUENCE</scope>
    <source>
        <strain evidence="1">MAFF235873</strain>
    </source>
</reference>